<evidence type="ECO:0000313" key="5">
    <source>
        <dbReference type="EMBL" id="KAK7519193.1"/>
    </source>
</evidence>
<comment type="caution">
    <text evidence="5">The sequence shown here is derived from an EMBL/GenBank/DDBJ whole genome shotgun (WGS) entry which is preliminary data.</text>
</comment>
<dbReference type="Gene3D" id="1.25.40.550">
    <property type="entry name" value="Aar2, C-terminal domain-like"/>
    <property type="match status" value="1"/>
</dbReference>
<dbReference type="InterPro" id="IPR007946">
    <property type="entry name" value="AAR2"/>
</dbReference>
<dbReference type="PANTHER" id="PTHR12689">
    <property type="entry name" value="A1 CISTRON SPLICING FACTOR AAR2-RELATED"/>
    <property type="match status" value="1"/>
</dbReference>
<dbReference type="CDD" id="cd13778">
    <property type="entry name" value="Aar2_C"/>
    <property type="match status" value="1"/>
</dbReference>
<dbReference type="InterPro" id="IPR038514">
    <property type="entry name" value="AAR2_C_sf"/>
</dbReference>
<dbReference type="Pfam" id="PF20981">
    <property type="entry name" value="AAR2_1st"/>
    <property type="match status" value="1"/>
</dbReference>
<dbReference type="PANTHER" id="PTHR12689:SF4">
    <property type="entry name" value="PROTEIN AAR2 HOMOLOG"/>
    <property type="match status" value="1"/>
</dbReference>
<dbReference type="Pfam" id="PF05282">
    <property type="entry name" value="AAR2"/>
    <property type="match status" value="1"/>
</dbReference>
<evidence type="ECO:0000259" key="3">
    <source>
        <dbReference type="Pfam" id="PF05282"/>
    </source>
</evidence>
<dbReference type="InterPro" id="IPR038516">
    <property type="entry name" value="AAR2_N_sf"/>
</dbReference>
<proteinExistence type="inferred from homology"/>
<protein>
    <submittedName>
        <fullName evidence="5">AAR2 protein-domain-containing protein</fullName>
    </submittedName>
</protein>
<feature type="domain" description="AAR2 N-terminal" evidence="4">
    <location>
        <begin position="5"/>
        <end position="147"/>
    </location>
</feature>
<dbReference type="InterPro" id="IPR033647">
    <property type="entry name" value="Aar2_N"/>
</dbReference>
<dbReference type="CDD" id="cd13777">
    <property type="entry name" value="Aar2_N"/>
    <property type="match status" value="1"/>
</dbReference>
<comment type="similarity">
    <text evidence="1">Belongs to the AAR2 family.</text>
</comment>
<evidence type="ECO:0000259" key="4">
    <source>
        <dbReference type="Pfam" id="PF20981"/>
    </source>
</evidence>
<dbReference type="Gene3D" id="2.60.34.20">
    <property type="match status" value="1"/>
</dbReference>
<feature type="compositionally biased region" description="Acidic residues" evidence="2">
    <location>
        <begin position="426"/>
        <end position="445"/>
    </location>
</feature>
<dbReference type="InterPro" id="IPR033648">
    <property type="entry name" value="AAR2_C"/>
</dbReference>
<reference evidence="5 6" key="1">
    <citation type="submission" date="2024-04" db="EMBL/GenBank/DDBJ databases">
        <title>Phyllosticta paracitricarpa is synonymous to the EU quarantine fungus P. citricarpa based on phylogenomic analyses.</title>
        <authorList>
            <consortium name="Lawrence Berkeley National Laboratory"/>
            <person name="Van Ingen-Buijs V.A."/>
            <person name="Van Westerhoven A.C."/>
            <person name="Haridas S."/>
            <person name="Skiadas P."/>
            <person name="Martin F."/>
            <person name="Groenewald J.Z."/>
            <person name="Crous P.W."/>
            <person name="Seidl M.F."/>
        </authorList>
    </citation>
    <scope>NUCLEOTIDE SEQUENCE [LARGE SCALE GENOMIC DNA]</scope>
    <source>
        <strain evidence="5 6">CBS 123371</strain>
    </source>
</reference>
<feature type="region of interest" description="Disordered" evidence="2">
    <location>
        <begin position="412"/>
        <end position="445"/>
    </location>
</feature>
<evidence type="ECO:0000313" key="6">
    <source>
        <dbReference type="Proteomes" id="UP001363622"/>
    </source>
</evidence>
<dbReference type="EMBL" id="JBBPHU010000004">
    <property type="protein sequence ID" value="KAK7519193.1"/>
    <property type="molecule type" value="Genomic_DNA"/>
</dbReference>
<feature type="domain" description="AAR2 C-terminal" evidence="3">
    <location>
        <begin position="188"/>
        <end position="351"/>
    </location>
</feature>
<accession>A0ABR1KQJ7</accession>
<organism evidence="5 6">
    <name type="scientific">Phyllosticta citriasiana</name>
    <dbReference type="NCBI Taxonomy" id="595635"/>
    <lineage>
        <taxon>Eukaryota</taxon>
        <taxon>Fungi</taxon>
        <taxon>Dikarya</taxon>
        <taxon>Ascomycota</taxon>
        <taxon>Pezizomycotina</taxon>
        <taxon>Dothideomycetes</taxon>
        <taxon>Dothideomycetes incertae sedis</taxon>
        <taxon>Botryosphaeriales</taxon>
        <taxon>Phyllostictaceae</taxon>
        <taxon>Phyllosticta</taxon>
    </lineage>
</organism>
<dbReference type="Proteomes" id="UP001363622">
    <property type="component" value="Unassembled WGS sequence"/>
</dbReference>
<evidence type="ECO:0000256" key="2">
    <source>
        <dbReference type="SAM" id="MobiDB-lite"/>
    </source>
</evidence>
<gene>
    <name evidence="5" type="ORF">IWZ03DRAFT_375703</name>
</gene>
<sequence>MDTNKACVLLLNLPPGALGGINLLSFTTTDRFKGVKELPSGWHFVFTSSTSSLSVRHGAWFRVNNTPGSPPQVFIKKWDAAAEELVAETDEAETLRWRANLGTVWREGLTPYRQSASKDGEEQEERESDWRDLTDCISADMLFRILGDDATPDHWALTSASSAARDMDDIPGLSKEQSAFQPERELRFLPVDLRQTWREGATGRERTDAARDRSWALGELVEQHCARKDEDEILGEMQFSFLMVLTLNNNSCLEQWRRLLELLFTCKRAVVERPGFYVKLLQLLRLQLKRTQDAEGGLFDLSEDGASLLKSLMRRFRKGLDELQGAQKADVLDELDDLEEFLKSEYGWQLDDAFVRRGMLELEDGEQVEMDVAGYDEDDETGEYAPTMVELTADQKKSLGLSEDVVISDTGQIKKLTKPDHGVGDVEQEEESEEEASIEDMDSRY</sequence>
<name>A0ABR1KQJ7_9PEZI</name>
<keyword evidence="6" id="KW-1185">Reference proteome</keyword>
<evidence type="ECO:0000256" key="1">
    <source>
        <dbReference type="ARBA" id="ARBA00006281"/>
    </source>
</evidence>